<accession>A0A075HHZ2</accession>
<sequence>MNRDSRLNLLMKTICFNPNCSISDLKKILHGSMGSNELIEAVHDLEDTNEIVIDKSGLTVNKLPKWKIKIRDRRTFQNIQDLEQGIIGYQKEIDLILKRFKIEGIVKNQMTDYYDNKGKLRRHKAKALNPKIEGLFKIVNFYFDTLFISSATLSSNLALGHISKYYNNQIRELEKNVIEFILETKVRIENIQFRKTGPYEAHLINQWFRLEHHWLGPIMEKLPGDKNMFDKA</sequence>
<proteinExistence type="predicted"/>
<name>A0A075HHZ2_9ARCH</name>
<organism evidence="1">
    <name type="scientific">uncultured marine thaumarchaeote KM3_72_D04</name>
    <dbReference type="NCBI Taxonomy" id="1456262"/>
    <lineage>
        <taxon>Archaea</taxon>
        <taxon>Nitrososphaerota</taxon>
        <taxon>environmental samples</taxon>
    </lineage>
</organism>
<reference evidence="1" key="1">
    <citation type="journal article" date="2014" name="Genome Biol. Evol.">
        <title>Pangenome evidence for extensive interdomain horizontal transfer affecting lineage core and shell genes in uncultured planktonic thaumarchaeota and euryarchaeota.</title>
        <authorList>
            <person name="Deschamps P."/>
            <person name="Zivanovic Y."/>
            <person name="Moreira D."/>
            <person name="Rodriguez-Valera F."/>
            <person name="Lopez-Garcia P."/>
        </authorList>
    </citation>
    <scope>NUCLEOTIDE SEQUENCE</scope>
</reference>
<evidence type="ECO:0000313" key="1">
    <source>
        <dbReference type="EMBL" id="AIF16036.1"/>
    </source>
</evidence>
<protein>
    <submittedName>
        <fullName evidence="1">Uncharacterized protein</fullName>
    </submittedName>
</protein>
<dbReference type="EMBL" id="KF901044">
    <property type="protein sequence ID" value="AIF16036.1"/>
    <property type="molecule type" value="Genomic_DNA"/>
</dbReference>
<dbReference type="AlphaFoldDB" id="A0A075HHZ2"/>